<evidence type="ECO:0000259" key="4">
    <source>
        <dbReference type="PROSITE" id="PS51737"/>
    </source>
</evidence>
<dbReference type="GO" id="GO:0003677">
    <property type="term" value="F:DNA binding"/>
    <property type="evidence" value="ECO:0007669"/>
    <property type="project" value="UniProtKB-KW"/>
</dbReference>
<dbReference type="InterPro" id="IPR038109">
    <property type="entry name" value="DNA_bind_recomb_sf"/>
</dbReference>
<evidence type="ECO:0000256" key="2">
    <source>
        <dbReference type="ARBA" id="ARBA00023172"/>
    </source>
</evidence>
<dbReference type="HOGENOM" id="CLU_010686_0_5_9"/>
<dbReference type="eggNOG" id="COG1961">
    <property type="taxonomic scope" value="Bacteria"/>
</dbReference>
<dbReference type="Proteomes" id="UP000000271">
    <property type="component" value="Chromosome"/>
</dbReference>
<proteinExistence type="predicted"/>
<reference evidence="5" key="1">
    <citation type="submission" date="2009-10" db="EMBL/GenBank/DDBJ databases">
        <title>Complete sequence of Bacillus selenitireducens MLS10.</title>
        <authorList>
            <consortium name="US DOE Joint Genome Institute"/>
            <person name="Lucas S."/>
            <person name="Copeland A."/>
            <person name="Lapidus A."/>
            <person name="Glavina del Rio T."/>
            <person name="Dalin E."/>
            <person name="Tice H."/>
            <person name="Bruce D."/>
            <person name="Goodwin L."/>
            <person name="Pitluck S."/>
            <person name="Sims D."/>
            <person name="Brettin T."/>
            <person name="Detter J.C."/>
            <person name="Han C."/>
            <person name="Larimer F."/>
            <person name="Land M."/>
            <person name="Hauser L."/>
            <person name="Kyrpides N."/>
            <person name="Ovchinnikova G."/>
            <person name="Stolz J."/>
        </authorList>
    </citation>
    <scope>NUCLEOTIDE SEQUENCE [LARGE SCALE GENOMIC DNA]</scope>
    <source>
        <strain evidence="5">MLS10</strain>
    </source>
</reference>
<dbReference type="InterPro" id="IPR011109">
    <property type="entry name" value="DNA_bind_recombinase_dom"/>
</dbReference>
<dbReference type="Pfam" id="PF07508">
    <property type="entry name" value="Recombinase"/>
    <property type="match status" value="1"/>
</dbReference>
<gene>
    <name evidence="5" type="ordered locus">Bsel_0807</name>
</gene>
<sequence>MDTLSVEKRVQRMDPLVPDTPKEPAKIRTAAYIRVSSLSDEQEGSLDNQKQHYTQLIRSNPEWRMVDLFIDQGKSGTSTVKRPAFNRMMRMARDGELDLILCKSVSRFARNVTDTIDAIRAFKELGVRLVFDKEGIDTADMTSEFILTLLAATAQEESRSTSDNITWAIKRQFEQGKAPYRRKLGYRKGEDGNWEVIEHEARLVRLAYEQAAKGYTAAQIARQFIMRKFKKINGRTDWSATTIRLILRNRDYTGDVICQKYYVDSYLTHQRKVNRGEREKIVLRGHHEPIIEKELFDTVQAVLDKRKKPNERREIVRYPLSSRMTCHCGGTLHRYECRNKVRWRCENQIKSKALCKQTSIEESLIKKVMKEAMMARFRSEKGTYPLGKMAKELSRAISARDVEYNQLRLNLERALLDESLVLFDTDLIGKPNYQEQLDERKQMREEIEQKLKQKEVWRSYLEADHVYREQAINVLETLKGMMEPNDRFYEHWNHTAFLRAWVTRIEILSPMSFRIVWFDGINTEIDLQNGVKWNE</sequence>
<dbReference type="SUPFAM" id="SSF53041">
    <property type="entry name" value="Resolvase-like"/>
    <property type="match status" value="1"/>
</dbReference>
<dbReference type="InterPro" id="IPR036162">
    <property type="entry name" value="Resolvase-like_N_sf"/>
</dbReference>
<dbReference type="EMBL" id="CP001791">
    <property type="protein sequence ID" value="ADH98336.1"/>
    <property type="molecule type" value="Genomic_DNA"/>
</dbReference>
<evidence type="ECO:0000313" key="5">
    <source>
        <dbReference type="EMBL" id="ADH98336.1"/>
    </source>
</evidence>
<dbReference type="RefSeq" id="WP_013171765.1">
    <property type="nucleotide sequence ID" value="NC_014219.1"/>
</dbReference>
<dbReference type="KEGG" id="bse:Bsel_0807"/>
<dbReference type="AlphaFoldDB" id="D6XZG2"/>
<dbReference type="PANTHER" id="PTHR30461">
    <property type="entry name" value="DNA-INVERTASE FROM LAMBDOID PROPHAGE"/>
    <property type="match status" value="1"/>
</dbReference>
<dbReference type="PROSITE" id="PS51736">
    <property type="entry name" value="RECOMBINASES_3"/>
    <property type="match status" value="1"/>
</dbReference>
<dbReference type="CDD" id="cd00338">
    <property type="entry name" value="Ser_Recombinase"/>
    <property type="match status" value="1"/>
</dbReference>
<dbReference type="Gene3D" id="3.40.50.1390">
    <property type="entry name" value="Resolvase, N-terminal catalytic domain"/>
    <property type="match status" value="1"/>
</dbReference>
<evidence type="ECO:0000256" key="1">
    <source>
        <dbReference type="ARBA" id="ARBA00023125"/>
    </source>
</evidence>
<evidence type="ECO:0000313" key="6">
    <source>
        <dbReference type="Proteomes" id="UP000000271"/>
    </source>
</evidence>
<dbReference type="PROSITE" id="PS51737">
    <property type="entry name" value="RECOMBINASE_DNA_BIND"/>
    <property type="match status" value="1"/>
</dbReference>
<organism evidence="5 6">
    <name type="scientific">Bacillus selenitireducens (strain ATCC 700615 / DSM 15326 / MLS10)</name>
    <dbReference type="NCBI Taxonomy" id="439292"/>
    <lineage>
        <taxon>Bacteria</taxon>
        <taxon>Bacillati</taxon>
        <taxon>Bacillota</taxon>
        <taxon>Bacilli</taxon>
        <taxon>Bacillales</taxon>
        <taxon>Bacillaceae</taxon>
        <taxon>Salisediminibacterium</taxon>
    </lineage>
</organism>
<dbReference type="STRING" id="439292.Bsel_0807"/>
<feature type="domain" description="Recombinase" evidence="4">
    <location>
        <begin position="183"/>
        <end position="309"/>
    </location>
</feature>
<dbReference type="PANTHER" id="PTHR30461:SF2">
    <property type="entry name" value="SERINE RECOMBINASE PINE-RELATED"/>
    <property type="match status" value="1"/>
</dbReference>
<keyword evidence="2" id="KW-0233">DNA recombination</keyword>
<protein>
    <submittedName>
        <fullName evidence="5">Resolvase domain protein</fullName>
    </submittedName>
</protein>
<dbReference type="GO" id="GO:0000150">
    <property type="term" value="F:DNA strand exchange activity"/>
    <property type="evidence" value="ECO:0007669"/>
    <property type="project" value="InterPro"/>
</dbReference>
<name>D6XZG2_BACIE</name>
<dbReference type="InterPro" id="IPR050639">
    <property type="entry name" value="SSR_resolvase"/>
</dbReference>
<dbReference type="Pfam" id="PF00239">
    <property type="entry name" value="Resolvase"/>
    <property type="match status" value="1"/>
</dbReference>
<keyword evidence="6" id="KW-1185">Reference proteome</keyword>
<feature type="domain" description="Resolvase/invertase-type recombinase catalytic" evidence="3">
    <location>
        <begin position="28"/>
        <end position="176"/>
    </location>
</feature>
<keyword evidence="1" id="KW-0238">DNA-binding</keyword>
<dbReference type="Gene3D" id="3.90.1750.20">
    <property type="entry name" value="Putative Large Serine Recombinase, Chain B, Domain 2"/>
    <property type="match status" value="1"/>
</dbReference>
<accession>D6XZG2</accession>
<dbReference type="SMART" id="SM00857">
    <property type="entry name" value="Resolvase"/>
    <property type="match status" value="1"/>
</dbReference>
<evidence type="ECO:0000259" key="3">
    <source>
        <dbReference type="PROSITE" id="PS51736"/>
    </source>
</evidence>
<dbReference type="InterPro" id="IPR006119">
    <property type="entry name" value="Resolv_N"/>
</dbReference>
<dbReference type="OrthoDB" id="65783at2"/>